<organism evidence="1 2">
    <name type="scientific">Plakobranchus ocellatus</name>
    <dbReference type="NCBI Taxonomy" id="259542"/>
    <lineage>
        <taxon>Eukaryota</taxon>
        <taxon>Metazoa</taxon>
        <taxon>Spiralia</taxon>
        <taxon>Lophotrochozoa</taxon>
        <taxon>Mollusca</taxon>
        <taxon>Gastropoda</taxon>
        <taxon>Heterobranchia</taxon>
        <taxon>Euthyneura</taxon>
        <taxon>Panpulmonata</taxon>
        <taxon>Sacoglossa</taxon>
        <taxon>Placobranchoidea</taxon>
        <taxon>Plakobranchidae</taxon>
        <taxon>Plakobranchus</taxon>
    </lineage>
</organism>
<accession>A0AAV4D2Y4</accession>
<dbReference type="InterPro" id="IPR029160">
    <property type="entry name" value="UQCC4"/>
</dbReference>
<keyword evidence="2" id="KW-1185">Reference proteome</keyword>
<comment type="caution">
    <text evidence="1">The sequence shown here is derived from an EMBL/GenBank/DDBJ whole genome shotgun (WGS) entry which is preliminary data.</text>
</comment>
<dbReference type="Pfam" id="PF15013">
    <property type="entry name" value="CCSMST1"/>
    <property type="match status" value="1"/>
</dbReference>
<reference evidence="1 2" key="1">
    <citation type="journal article" date="2021" name="Elife">
        <title>Chloroplast acquisition without the gene transfer in kleptoplastic sea slugs, Plakobranchus ocellatus.</title>
        <authorList>
            <person name="Maeda T."/>
            <person name="Takahashi S."/>
            <person name="Yoshida T."/>
            <person name="Shimamura S."/>
            <person name="Takaki Y."/>
            <person name="Nagai Y."/>
            <person name="Toyoda A."/>
            <person name="Suzuki Y."/>
            <person name="Arimoto A."/>
            <person name="Ishii H."/>
            <person name="Satoh N."/>
            <person name="Nishiyama T."/>
            <person name="Hasebe M."/>
            <person name="Maruyama T."/>
            <person name="Minagawa J."/>
            <person name="Obokata J."/>
            <person name="Shigenobu S."/>
        </authorList>
    </citation>
    <scope>NUCLEOTIDE SEQUENCE [LARGE SCALE GENOMIC DNA]</scope>
</reference>
<sequence>MNNSALFFCKTLLRSVEHRCLQCTNEMVSRHLPYQCGCIHTTFTCLKKPKKEPSPEPYRFTTSNANMKSLAAASEVNENQGPIVALSLLVFLAYFLYFREENDLDEQLNVTLFERVPSVEEPHLAQAIPRMREKGEDTTEAEARLKELIHQRQEKERAAS</sequence>
<dbReference type="EMBL" id="BLXT01007309">
    <property type="protein sequence ID" value="GFO38371.1"/>
    <property type="molecule type" value="Genomic_DNA"/>
</dbReference>
<name>A0AAV4D2Y4_9GAST</name>
<evidence type="ECO:0000313" key="2">
    <source>
        <dbReference type="Proteomes" id="UP000735302"/>
    </source>
</evidence>
<protein>
    <submittedName>
        <fullName evidence="1">Tv1425 protein</fullName>
    </submittedName>
</protein>
<dbReference type="Proteomes" id="UP000735302">
    <property type="component" value="Unassembled WGS sequence"/>
</dbReference>
<proteinExistence type="predicted"/>
<evidence type="ECO:0000313" key="1">
    <source>
        <dbReference type="EMBL" id="GFO38371.1"/>
    </source>
</evidence>
<dbReference type="AlphaFoldDB" id="A0AAV4D2Y4"/>
<gene>
    <name evidence="1" type="ORF">PoB_006487600</name>
</gene>